<reference evidence="1" key="1">
    <citation type="submission" date="2020-05" db="EMBL/GenBank/DDBJ databases">
        <title>Large-scale comparative analyses of tick genomes elucidate their genetic diversity and vector capacities.</title>
        <authorList>
            <person name="Jia N."/>
            <person name="Wang J."/>
            <person name="Shi W."/>
            <person name="Du L."/>
            <person name="Sun Y."/>
            <person name="Zhan W."/>
            <person name="Jiang J."/>
            <person name="Wang Q."/>
            <person name="Zhang B."/>
            <person name="Ji P."/>
            <person name="Sakyi L.B."/>
            <person name="Cui X."/>
            <person name="Yuan T."/>
            <person name="Jiang B."/>
            <person name="Yang W."/>
            <person name="Lam T.T.-Y."/>
            <person name="Chang Q."/>
            <person name="Ding S."/>
            <person name="Wang X."/>
            <person name="Zhu J."/>
            <person name="Ruan X."/>
            <person name="Zhao L."/>
            <person name="Wei J."/>
            <person name="Que T."/>
            <person name="Du C."/>
            <person name="Cheng J."/>
            <person name="Dai P."/>
            <person name="Han X."/>
            <person name="Huang E."/>
            <person name="Gao Y."/>
            <person name="Liu J."/>
            <person name="Shao H."/>
            <person name="Ye R."/>
            <person name="Li L."/>
            <person name="Wei W."/>
            <person name="Wang X."/>
            <person name="Wang C."/>
            <person name="Yang T."/>
            <person name="Huo Q."/>
            <person name="Li W."/>
            <person name="Guo W."/>
            <person name="Chen H."/>
            <person name="Zhou L."/>
            <person name="Ni X."/>
            <person name="Tian J."/>
            <person name="Zhou Y."/>
            <person name="Sheng Y."/>
            <person name="Liu T."/>
            <person name="Pan Y."/>
            <person name="Xia L."/>
            <person name="Li J."/>
            <person name="Zhao F."/>
            <person name="Cao W."/>
        </authorList>
    </citation>
    <scope>NUCLEOTIDE SEQUENCE</scope>
    <source>
        <strain evidence="1">Dsil-2018</strain>
    </source>
</reference>
<proteinExistence type="predicted"/>
<accession>A0ACB8DEJ1</accession>
<name>A0ACB8DEJ1_DERSI</name>
<dbReference type="Proteomes" id="UP000821865">
    <property type="component" value="Chromosome 2"/>
</dbReference>
<comment type="caution">
    <text evidence="1">The sequence shown here is derived from an EMBL/GenBank/DDBJ whole genome shotgun (WGS) entry which is preliminary data.</text>
</comment>
<organism evidence="1 2">
    <name type="scientific">Dermacentor silvarum</name>
    <name type="common">Tick</name>
    <dbReference type="NCBI Taxonomy" id="543639"/>
    <lineage>
        <taxon>Eukaryota</taxon>
        <taxon>Metazoa</taxon>
        <taxon>Ecdysozoa</taxon>
        <taxon>Arthropoda</taxon>
        <taxon>Chelicerata</taxon>
        <taxon>Arachnida</taxon>
        <taxon>Acari</taxon>
        <taxon>Parasitiformes</taxon>
        <taxon>Ixodida</taxon>
        <taxon>Ixodoidea</taxon>
        <taxon>Ixodidae</taxon>
        <taxon>Rhipicephalinae</taxon>
        <taxon>Dermacentor</taxon>
    </lineage>
</organism>
<evidence type="ECO:0000313" key="2">
    <source>
        <dbReference type="Proteomes" id="UP000821865"/>
    </source>
</evidence>
<sequence>MPYTVEGEEIDPEELEDGTWVTPKPTQGSLDPLDLQHKYSKAASKPAEARPEHASTSALHVQATRPPKLPRRRPMPRLPSEHYKIVIRPRHPINLANIGLAAILEAIQSTAKVDPARAEEEDQIRIHPIKNTITVSTPDRTRAEAYRSLEVLKSLRYNMNLPVATYVPAPDDSIRGVVYKAYTDETDHDFQAELMKKNPDIPIVNARRLGSSRHLVITLAGKKLPATIRFSRSRERSTAKPAMNNKNAWSNGPPKNVAWTTDVSGQTRKEATTQPAHNTTPARPQDIQLHYTGNASIRALRLSVQDMLVLRGTMTQHPRGSTSTPAMSPHYWIPPTSVSCSGVTELQAILAPFSAAALLHQGASPPSPPTGRPSGVPAAETRHDGDAGVLIASSTEPSGAHFARQPPAEESGGRNLAFLITAAVAFAALVVIVLTLGRALQPRDVIADEQRATDVARHPLVQELGSAHAYDDGVNAGVRVAVTVVPGLANHSVGAHEADHSYSETTAFLKSRRTVWRERRGPTTKSRKGLRKRRQRSSTTTVSVDEYSEDDETSTDTDMFSRVSAPSKNVSRKYLRRHSRPGGSGNTSTKFPYKRGTEIVGKPRHAGFVPHSVMNASAGVETK</sequence>
<evidence type="ECO:0000313" key="1">
    <source>
        <dbReference type="EMBL" id="KAH7966460.1"/>
    </source>
</evidence>
<gene>
    <name evidence="1" type="ORF">HPB49_016542</name>
</gene>
<dbReference type="EMBL" id="CM023471">
    <property type="protein sequence ID" value="KAH7966460.1"/>
    <property type="molecule type" value="Genomic_DNA"/>
</dbReference>
<protein>
    <submittedName>
        <fullName evidence="1">Uncharacterized protein</fullName>
    </submittedName>
</protein>
<keyword evidence="2" id="KW-1185">Reference proteome</keyword>